<evidence type="ECO:0000259" key="2">
    <source>
        <dbReference type="Pfam" id="PF13439"/>
    </source>
</evidence>
<reference evidence="3 4" key="1">
    <citation type="submission" date="2007-10" db="EMBL/GenBank/DDBJ databases">
        <title>Complete sequence of Desulfococcus oleovorans Hxd3.</title>
        <authorList>
            <consortium name="US DOE Joint Genome Institute"/>
            <person name="Copeland A."/>
            <person name="Lucas S."/>
            <person name="Lapidus A."/>
            <person name="Barry K."/>
            <person name="Glavina del Rio T."/>
            <person name="Dalin E."/>
            <person name="Tice H."/>
            <person name="Pitluck S."/>
            <person name="Kiss H."/>
            <person name="Brettin T."/>
            <person name="Bruce D."/>
            <person name="Detter J.C."/>
            <person name="Han C."/>
            <person name="Schmutz J."/>
            <person name="Larimer F."/>
            <person name="Land M."/>
            <person name="Hauser L."/>
            <person name="Kyrpides N."/>
            <person name="Kim E."/>
            <person name="Wawrik B."/>
            <person name="Richardson P."/>
        </authorList>
    </citation>
    <scope>NUCLEOTIDE SEQUENCE [LARGE SCALE GENOMIC DNA]</scope>
    <source>
        <strain evidence="4">DSM 6200 / JCM 39069 / Hxd3</strain>
    </source>
</reference>
<dbReference type="KEGG" id="dol:Dole_1437"/>
<gene>
    <name evidence="3" type="ordered locus">Dole_1437</name>
</gene>
<dbReference type="Pfam" id="PF00534">
    <property type="entry name" value="Glycos_transf_1"/>
    <property type="match status" value="1"/>
</dbReference>
<dbReference type="STRING" id="96561.Dole_1437"/>
<dbReference type="PANTHER" id="PTHR45947">
    <property type="entry name" value="SULFOQUINOVOSYL TRANSFERASE SQD2"/>
    <property type="match status" value="1"/>
</dbReference>
<name>A8ZZ88_DESOH</name>
<dbReference type="HOGENOM" id="CLU_009583_0_3_7"/>
<dbReference type="InterPro" id="IPR028098">
    <property type="entry name" value="Glyco_trans_4-like_N"/>
</dbReference>
<dbReference type="PANTHER" id="PTHR45947:SF13">
    <property type="entry name" value="TRANSFERASE"/>
    <property type="match status" value="1"/>
</dbReference>
<feature type="domain" description="Glycosyltransferase subfamily 4-like N-terminal" evidence="2">
    <location>
        <begin position="19"/>
        <end position="157"/>
    </location>
</feature>
<evidence type="ECO:0000259" key="1">
    <source>
        <dbReference type="Pfam" id="PF00534"/>
    </source>
</evidence>
<accession>A8ZZ88</accession>
<evidence type="ECO:0000313" key="4">
    <source>
        <dbReference type="Proteomes" id="UP000008561"/>
    </source>
</evidence>
<dbReference type="Gene3D" id="3.40.50.2000">
    <property type="entry name" value="Glycogen Phosphorylase B"/>
    <property type="match status" value="2"/>
</dbReference>
<feature type="domain" description="Glycosyl transferase family 1" evidence="1">
    <location>
        <begin position="175"/>
        <end position="321"/>
    </location>
</feature>
<protein>
    <submittedName>
        <fullName evidence="3">Glycosyl transferase group 1</fullName>
    </submittedName>
</protein>
<dbReference type="CAZy" id="GT4">
    <property type="family name" value="Glycosyltransferase Family 4"/>
</dbReference>
<dbReference type="AlphaFoldDB" id="A8ZZ88"/>
<keyword evidence="3" id="KW-0808">Transferase</keyword>
<dbReference type="OrthoDB" id="5419094at2"/>
<dbReference type="eggNOG" id="COG0438">
    <property type="taxonomic scope" value="Bacteria"/>
</dbReference>
<organism evidence="3 4">
    <name type="scientific">Desulfosudis oleivorans (strain DSM 6200 / JCM 39069 / Hxd3)</name>
    <name type="common">Desulfococcus oleovorans</name>
    <dbReference type="NCBI Taxonomy" id="96561"/>
    <lineage>
        <taxon>Bacteria</taxon>
        <taxon>Pseudomonadati</taxon>
        <taxon>Thermodesulfobacteriota</taxon>
        <taxon>Desulfobacteria</taxon>
        <taxon>Desulfobacterales</taxon>
        <taxon>Desulfosudaceae</taxon>
        <taxon>Desulfosudis</taxon>
    </lineage>
</organism>
<dbReference type="InterPro" id="IPR001296">
    <property type="entry name" value="Glyco_trans_1"/>
</dbReference>
<evidence type="ECO:0000313" key="3">
    <source>
        <dbReference type="EMBL" id="ABW67241.1"/>
    </source>
</evidence>
<dbReference type="Proteomes" id="UP000008561">
    <property type="component" value="Chromosome"/>
</dbReference>
<dbReference type="SUPFAM" id="SSF53756">
    <property type="entry name" value="UDP-Glycosyltransferase/glycogen phosphorylase"/>
    <property type="match status" value="1"/>
</dbReference>
<dbReference type="InterPro" id="IPR050194">
    <property type="entry name" value="Glycosyltransferase_grp1"/>
</dbReference>
<proteinExistence type="predicted"/>
<sequence length="353" mass="39466">MTLKPEQMRITQVMLSRGMGGGERICIDISLALADAGHRIQAVCHPEFEGRHLFKHSGIGIHPLKVRWDYSPVARQRLRSLIKDFRPHIVHTHMARASMVGGAAGRRCGVPIVANMHDYAKLKYYRDIDHFFPGTEDLKAYLEKNAVDPQQITVIPHFSRIKPVDAVDPFSPSMVGMGRFSPEKGFDILIQALGILKNRGVELPLELGGDGPEKPRLERMVKQLNLDTQIRFAGWISDVAAFLRKGSIFVLPSRRESFGIAVLEAMSQGRIIVAAMAPGPLEILDDTIAFFFPVGDSSALADRIQEILANPEDAIKRANNALNRFTSYYGVDTVMPHMEACYRKMLNRKPTLK</sequence>
<dbReference type="CDD" id="cd03801">
    <property type="entry name" value="GT4_PimA-like"/>
    <property type="match status" value="1"/>
</dbReference>
<dbReference type="GO" id="GO:0016757">
    <property type="term" value="F:glycosyltransferase activity"/>
    <property type="evidence" value="ECO:0007669"/>
    <property type="project" value="InterPro"/>
</dbReference>
<dbReference type="EMBL" id="CP000859">
    <property type="protein sequence ID" value="ABW67241.1"/>
    <property type="molecule type" value="Genomic_DNA"/>
</dbReference>
<keyword evidence="4" id="KW-1185">Reference proteome</keyword>
<dbReference type="Pfam" id="PF13439">
    <property type="entry name" value="Glyco_transf_4"/>
    <property type="match status" value="1"/>
</dbReference>